<name>A0A0C2ZWL1_9AGAM</name>
<comment type="catalytic activity">
    <reaction evidence="1">
        <text>S-ubiquitinyl-[E2 ubiquitin-conjugating enzyme]-L-cysteine + [acceptor protein]-L-lysine = [E2 ubiquitin-conjugating enzyme]-L-cysteine + N(6)-ubiquitinyl-[acceptor protein]-L-lysine.</text>
        <dbReference type="EC" id="2.3.2.26"/>
    </reaction>
</comment>
<keyword evidence="5 6" id="KW-0833">Ubl conjugation pathway</keyword>
<sequence length="1003" mass="114008">MLPVFGDERRRREINLGGSMSTSSQSAIVEKAKARRLEREALRKKEESALKIQSWWKGSLKARRVRQRMRQLFLEDVTSLTGLRCLVFVGQDEDLLRRWSEAASKNDQMLLNAVMGQEREHWFTLLRRVSVLLIRSVASAPSSPAALAHLQVLCTLLDPLSTIATLSDSDLPRIVSQYIMQHGLYENIHRAITTIVPESKDHPALQYLVKLIYFPFASATPSSAPFALYLKALMIHIMTIPLLPNRIPLASLSELSAQFPRVYLDTLSPYITDILTQTSTSAHINILTNSLTFIPSSRYAALPLSSLAVYIQFLAALLSAFPIYAFDPLRPDSEAELISWDADSDADEDHLIPGAALPQLVSPILDAKTWKKLQALPSPSHLHTLLKLTRQHRRLLPDVVVFLVSLNIAWPTTKDKVLSTLILYGGGGLVREIFRDQVRATPLGRNENMAALMDPSFQPWWPPLILLTDLYTHTLRTMGDDEFFSNSSTLLTLNDLVPFSRSLFNVAFTLYWRDDQWKLQEAYVPGLNLRWINVREKITKCLIAIHARDSRRPFLPENHWQVGSQIDMSSFIEAAIYEERQISDEAEAPLHSRRPLGHLSRLSPRLGLLHSIPFAIPFETRVHIFREFIRNDRGKHGIPLFSRIERVEVSIRRGHISEDGYDKLSGVNLRTPIAITFIDQFGEPEAGIDGGGVFKEFFTSLCKEAFDTDRGLWLETKENEIYPNPHSYASEPHQLSWYRFIGRILGKALYDGILVEVAFAGFFLAKWLEKQSFLDDLASLDPELYNGLIYLKNCEDDAKVDELSLNFTVAAEDFGVTKAIDLIENGSNIPVTRENRLRYIYLVSHYKLTRQIKAQSDAFFEGLSEMIDRKWLRMFNQQELQILLGGVNSPIDLEDLRQHTQYGGPYNNEDPTIQAFWKVLESFDQEQRRAFLRFVTSCSRPPLLGFKLLTPNFAIRDSGSDQNRLPSASTCVNLLKLPRYTSERVLRAKLLQAISSGAGFDLS</sequence>
<evidence type="ECO:0000256" key="5">
    <source>
        <dbReference type="ARBA" id="ARBA00022786"/>
    </source>
</evidence>
<dbReference type="STRING" id="1036808.A0A0C2ZWL1"/>
<protein>
    <recommendedName>
        <fullName evidence="3">HECT-type E3 ubiquitin transferase</fullName>
        <ecNumber evidence="3">2.3.2.26</ecNumber>
    </recommendedName>
</protein>
<comment type="pathway">
    <text evidence="2">Protein modification; protein ubiquitination.</text>
</comment>
<evidence type="ECO:0000256" key="2">
    <source>
        <dbReference type="ARBA" id="ARBA00004906"/>
    </source>
</evidence>
<evidence type="ECO:0000256" key="3">
    <source>
        <dbReference type="ARBA" id="ARBA00012485"/>
    </source>
</evidence>
<dbReference type="FunCoup" id="A0A0C2ZWL1">
    <property type="interactions" value="228"/>
</dbReference>
<dbReference type="Gene3D" id="3.30.2160.10">
    <property type="entry name" value="Hect, E3 ligase catalytic domain"/>
    <property type="match status" value="1"/>
</dbReference>
<dbReference type="InterPro" id="IPR035983">
    <property type="entry name" value="Hect_E3_ubiquitin_ligase"/>
</dbReference>
<dbReference type="PANTHER" id="PTHR45700:SF2">
    <property type="entry name" value="UBIQUITIN-PROTEIN LIGASE E3C"/>
    <property type="match status" value="1"/>
</dbReference>
<evidence type="ECO:0000313" key="8">
    <source>
        <dbReference type="EMBL" id="KIM65858.1"/>
    </source>
</evidence>
<dbReference type="HOGENOM" id="CLU_002173_2_4_1"/>
<organism evidence="8 9">
    <name type="scientific">Scleroderma citrinum Foug A</name>
    <dbReference type="NCBI Taxonomy" id="1036808"/>
    <lineage>
        <taxon>Eukaryota</taxon>
        <taxon>Fungi</taxon>
        <taxon>Dikarya</taxon>
        <taxon>Basidiomycota</taxon>
        <taxon>Agaricomycotina</taxon>
        <taxon>Agaricomycetes</taxon>
        <taxon>Agaricomycetidae</taxon>
        <taxon>Boletales</taxon>
        <taxon>Sclerodermatineae</taxon>
        <taxon>Sclerodermataceae</taxon>
        <taxon>Scleroderma</taxon>
    </lineage>
</organism>
<evidence type="ECO:0000256" key="1">
    <source>
        <dbReference type="ARBA" id="ARBA00000885"/>
    </source>
</evidence>
<dbReference type="SUPFAM" id="SSF56204">
    <property type="entry name" value="Hect, E3 ligase catalytic domain"/>
    <property type="match status" value="1"/>
</dbReference>
<dbReference type="InterPro" id="IPR044611">
    <property type="entry name" value="E3A/B/C-like"/>
</dbReference>
<gene>
    <name evidence="8" type="ORF">SCLCIDRAFT_1211860</name>
</gene>
<dbReference type="Pfam" id="PF00632">
    <property type="entry name" value="HECT"/>
    <property type="match status" value="1"/>
</dbReference>
<dbReference type="PANTHER" id="PTHR45700">
    <property type="entry name" value="UBIQUITIN-PROTEIN LIGASE E3C"/>
    <property type="match status" value="1"/>
</dbReference>
<keyword evidence="4" id="KW-0808">Transferase</keyword>
<dbReference type="CDD" id="cd23766">
    <property type="entry name" value="IQCG"/>
    <property type="match status" value="1"/>
</dbReference>
<dbReference type="Gene3D" id="3.90.1750.10">
    <property type="entry name" value="Hect, E3 ligase catalytic domains"/>
    <property type="match status" value="1"/>
</dbReference>
<evidence type="ECO:0000313" key="9">
    <source>
        <dbReference type="Proteomes" id="UP000053989"/>
    </source>
</evidence>
<evidence type="ECO:0000259" key="7">
    <source>
        <dbReference type="PROSITE" id="PS50237"/>
    </source>
</evidence>
<evidence type="ECO:0000256" key="6">
    <source>
        <dbReference type="PROSITE-ProRule" id="PRU00104"/>
    </source>
</evidence>
<keyword evidence="9" id="KW-1185">Reference proteome</keyword>
<dbReference type="CDD" id="cd00078">
    <property type="entry name" value="HECTc"/>
    <property type="match status" value="1"/>
</dbReference>
<proteinExistence type="predicted"/>
<feature type="domain" description="HECT" evidence="7">
    <location>
        <begin position="665"/>
        <end position="1003"/>
    </location>
</feature>
<dbReference type="EMBL" id="KN822020">
    <property type="protein sequence ID" value="KIM65858.1"/>
    <property type="molecule type" value="Genomic_DNA"/>
</dbReference>
<dbReference type="AlphaFoldDB" id="A0A0C2ZWL1"/>
<dbReference type="GO" id="GO:0061630">
    <property type="term" value="F:ubiquitin protein ligase activity"/>
    <property type="evidence" value="ECO:0007669"/>
    <property type="project" value="UniProtKB-EC"/>
</dbReference>
<dbReference type="OrthoDB" id="8068875at2759"/>
<evidence type="ECO:0000256" key="4">
    <source>
        <dbReference type="ARBA" id="ARBA00022679"/>
    </source>
</evidence>
<dbReference type="InParanoid" id="A0A0C2ZWL1"/>
<reference evidence="8 9" key="1">
    <citation type="submission" date="2014-04" db="EMBL/GenBank/DDBJ databases">
        <authorList>
            <consortium name="DOE Joint Genome Institute"/>
            <person name="Kuo A."/>
            <person name="Kohler A."/>
            <person name="Nagy L.G."/>
            <person name="Floudas D."/>
            <person name="Copeland A."/>
            <person name="Barry K.W."/>
            <person name="Cichocki N."/>
            <person name="Veneault-Fourrey C."/>
            <person name="LaButti K."/>
            <person name="Lindquist E.A."/>
            <person name="Lipzen A."/>
            <person name="Lundell T."/>
            <person name="Morin E."/>
            <person name="Murat C."/>
            <person name="Sun H."/>
            <person name="Tunlid A."/>
            <person name="Henrissat B."/>
            <person name="Grigoriev I.V."/>
            <person name="Hibbett D.S."/>
            <person name="Martin F."/>
            <person name="Nordberg H.P."/>
            <person name="Cantor M.N."/>
            <person name="Hua S.X."/>
        </authorList>
    </citation>
    <scope>NUCLEOTIDE SEQUENCE [LARGE SCALE GENOMIC DNA]</scope>
    <source>
        <strain evidence="8 9">Foug A</strain>
    </source>
</reference>
<dbReference type="FunFam" id="3.30.2410.10:FF:000017">
    <property type="entry name" value="E3 ubiquitin-protein ligase UPL7"/>
    <property type="match status" value="1"/>
</dbReference>
<feature type="active site" description="Glycyl thioester intermediate" evidence="6">
    <location>
        <position position="971"/>
    </location>
</feature>
<dbReference type="EC" id="2.3.2.26" evidence="3"/>
<dbReference type="GO" id="GO:0000209">
    <property type="term" value="P:protein polyubiquitination"/>
    <property type="evidence" value="ECO:0007669"/>
    <property type="project" value="InterPro"/>
</dbReference>
<reference evidence="9" key="2">
    <citation type="submission" date="2015-01" db="EMBL/GenBank/DDBJ databases">
        <title>Evolutionary Origins and Diversification of the Mycorrhizal Mutualists.</title>
        <authorList>
            <consortium name="DOE Joint Genome Institute"/>
            <consortium name="Mycorrhizal Genomics Consortium"/>
            <person name="Kohler A."/>
            <person name="Kuo A."/>
            <person name="Nagy L.G."/>
            <person name="Floudas D."/>
            <person name="Copeland A."/>
            <person name="Barry K.W."/>
            <person name="Cichocki N."/>
            <person name="Veneault-Fourrey C."/>
            <person name="LaButti K."/>
            <person name="Lindquist E.A."/>
            <person name="Lipzen A."/>
            <person name="Lundell T."/>
            <person name="Morin E."/>
            <person name="Murat C."/>
            <person name="Riley R."/>
            <person name="Ohm R."/>
            <person name="Sun H."/>
            <person name="Tunlid A."/>
            <person name="Henrissat B."/>
            <person name="Grigoriev I.V."/>
            <person name="Hibbett D.S."/>
            <person name="Martin F."/>
        </authorList>
    </citation>
    <scope>NUCLEOTIDE SEQUENCE [LARGE SCALE GENOMIC DNA]</scope>
    <source>
        <strain evidence="9">Foug A</strain>
    </source>
</reference>
<dbReference type="Gene3D" id="3.30.2410.10">
    <property type="entry name" value="Hect, E3 ligase catalytic domain"/>
    <property type="match status" value="1"/>
</dbReference>
<dbReference type="Proteomes" id="UP000053989">
    <property type="component" value="Unassembled WGS sequence"/>
</dbReference>
<dbReference type="FunFam" id="3.30.2160.10:FF:000002">
    <property type="entry name" value="Putative Ubiquitin-protein ligase E3C"/>
    <property type="match status" value="1"/>
</dbReference>
<dbReference type="InterPro" id="IPR000569">
    <property type="entry name" value="HECT_dom"/>
</dbReference>
<dbReference type="PROSITE" id="PS50096">
    <property type="entry name" value="IQ"/>
    <property type="match status" value="1"/>
</dbReference>
<dbReference type="SMART" id="SM00119">
    <property type="entry name" value="HECTc"/>
    <property type="match status" value="1"/>
</dbReference>
<dbReference type="PROSITE" id="PS50237">
    <property type="entry name" value="HECT"/>
    <property type="match status" value="1"/>
</dbReference>
<accession>A0A0C2ZWL1</accession>
<dbReference type="GO" id="GO:0006511">
    <property type="term" value="P:ubiquitin-dependent protein catabolic process"/>
    <property type="evidence" value="ECO:0007669"/>
    <property type="project" value="TreeGrafter"/>
</dbReference>